<comment type="subcellular location">
    <subcellularLocation>
        <location evidence="1">Endomembrane system</location>
        <topology evidence="1">Multi-pass membrane protein</topology>
    </subcellularLocation>
</comment>
<comment type="caution">
    <text evidence="9">The sequence shown here is derived from an EMBL/GenBank/DDBJ whole genome shotgun (WGS) entry which is preliminary data.</text>
</comment>
<evidence type="ECO:0000256" key="4">
    <source>
        <dbReference type="ARBA" id="ARBA00023002"/>
    </source>
</evidence>
<dbReference type="PANTHER" id="PTHR21624:SF1">
    <property type="entry name" value="ALKYLGLYCEROL MONOOXYGENASE"/>
    <property type="match status" value="1"/>
</dbReference>
<dbReference type="GO" id="GO:0016020">
    <property type="term" value="C:membrane"/>
    <property type="evidence" value="ECO:0007669"/>
    <property type="project" value="GOC"/>
</dbReference>
<keyword evidence="5" id="KW-0443">Lipid metabolism</keyword>
<dbReference type="Proteomes" id="UP000266385">
    <property type="component" value="Unassembled WGS sequence"/>
</dbReference>
<dbReference type="Pfam" id="PF04116">
    <property type="entry name" value="FA_hydroxylase"/>
    <property type="match status" value="1"/>
</dbReference>
<feature type="domain" description="Fatty acid hydroxylase" evidence="8">
    <location>
        <begin position="86"/>
        <end position="235"/>
    </location>
</feature>
<evidence type="ECO:0000256" key="6">
    <source>
        <dbReference type="ARBA" id="ARBA00023136"/>
    </source>
</evidence>
<feature type="transmembrane region" description="Helical" evidence="7">
    <location>
        <begin position="81"/>
        <end position="99"/>
    </location>
</feature>
<dbReference type="GO" id="GO:0005506">
    <property type="term" value="F:iron ion binding"/>
    <property type="evidence" value="ECO:0007669"/>
    <property type="project" value="InterPro"/>
</dbReference>
<evidence type="ECO:0000256" key="7">
    <source>
        <dbReference type="SAM" id="Phobius"/>
    </source>
</evidence>
<keyword evidence="3 7" id="KW-1133">Transmembrane helix</keyword>
<feature type="transmembrane region" description="Helical" evidence="7">
    <location>
        <begin position="12"/>
        <end position="31"/>
    </location>
</feature>
<dbReference type="PANTHER" id="PTHR21624">
    <property type="entry name" value="STEROL DESATURASE-RELATED PROTEIN"/>
    <property type="match status" value="1"/>
</dbReference>
<evidence type="ECO:0000256" key="1">
    <source>
        <dbReference type="ARBA" id="ARBA00004127"/>
    </source>
</evidence>
<sequence length="278" mass="31595">MPEDTFTLADAGWIYIATLVILVLEAVTGQLKGCTRRDFGLTALCFVVNSVVTRPLVGLGMGVLAAWLVPAFAGAGATVPLWQAVLISFVSLEFVFYWVHRWSHEGQKKGHWLEWLWKIHRTHHSATEINVTVVQRQNIFWALFSPHIWMVALFTYFGMVSGVAISMVVLYVWNLLTHTHWRFDQALLKYPAFRAIMHIVITPSMHHAHHGFGKNGKMYRNYGLCLSVFDWMFGTLFVPDGKPSRYGVPGEQPHWAEEAFYPLNLLTPTQKKEAPAKA</sequence>
<evidence type="ECO:0000256" key="3">
    <source>
        <dbReference type="ARBA" id="ARBA00022989"/>
    </source>
</evidence>
<accession>A0A399R5W6</accession>
<feature type="transmembrane region" description="Helical" evidence="7">
    <location>
        <begin position="43"/>
        <end position="69"/>
    </location>
</feature>
<evidence type="ECO:0000313" key="10">
    <source>
        <dbReference type="Proteomes" id="UP000266385"/>
    </source>
</evidence>
<feature type="transmembrane region" description="Helical" evidence="7">
    <location>
        <begin position="148"/>
        <end position="173"/>
    </location>
</feature>
<dbReference type="InterPro" id="IPR051689">
    <property type="entry name" value="Sterol_desaturase/TMEM195"/>
</dbReference>
<evidence type="ECO:0000256" key="2">
    <source>
        <dbReference type="ARBA" id="ARBA00022692"/>
    </source>
</evidence>
<dbReference type="AlphaFoldDB" id="A0A399R5W6"/>
<keyword evidence="4" id="KW-0560">Oxidoreductase</keyword>
<evidence type="ECO:0000313" key="9">
    <source>
        <dbReference type="EMBL" id="RIJ26728.1"/>
    </source>
</evidence>
<protein>
    <submittedName>
        <fullName evidence="9">Sterol desaturase family protein</fullName>
    </submittedName>
</protein>
<dbReference type="GO" id="GO:0008610">
    <property type="term" value="P:lipid biosynthetic process"/>
    <property type="evidence" value="ECO:0007669"/>
    <property type="project" value="InterPro"/>
</dbReference>
<name>A0A399R5W6_9PROT</name>
<reference evidence="9 10" key="1">
    <citation type="submission" date="2018-08" db="EMBL/GenBank/DDBJ databases">
        <title>Henriciella mobilis sp. nov., isolated from seawater.</title>
        <authorList>
            <person name="Cheng H."/>
            <person name="Wu Y.-H."/>
            <person name="Xu X.-W."/>
            <person name="Guo L.-L."/>
        </authorList>
    </citation>
    <scope>NUCLEOTIDE SEQUENCE [LARGE SCALE GENOMIC DNA]</scope>
    <source>
        <strain evidence="9 10">JN25</strain>
    </source>
</reference>
<organism evidence="9 10">
    <name type="scientific">Henriciella mobilis</name>
    <dbReference type="NCBI Taxonomy" id="2305467"/>
    <lineage>
        <taxon>Bacteria</taxon>
        <taxon>Pseudomonadati</taxon>
        <taxon>Pseudomonadota</taxon>
        <taxon>Alphaproteobacteria</taxon>
        <taxon>Hyphomonadales</taxon>
        <taxon>Hyphomonadaceae</taxon>
        <taxon>Henriciella</taxon>
    </lineage>
</organism>
<dbReference type="GO" id="GO:0012505">
    <property type="term" value="C:endomembrane system"/>
    <property type="evidence" value="ECO:0007669"/>
    <property type="project" value="UniProtKB-SubCell"/>
</dbReference>
<dbReference type="GO" id="GO:0006643">
    <property type="term" value="P:membrane lipid metabolic process"/>
    <property type="evidence" value="ECO:0007669"/>
    <property type="project" value="TreeGrafter"/>
</dbReference>
<keyword evidence="6 7" id="KW-0472">Membrane</keyword>
<gene>
    <name evidence="9" type="ORF">D1223_17435</name>
</gene>
<dbReference type="InterPro" id="IPR006694">
    <property type="entry name" value="Fatty_acid_hydroxylase"/>
</dbReference>
<evidence type="ECO:0000256" key="5">
    <source>
        <dbReference type="ARBA" id="ARBA00023098"/>
    </source>
</evidence>
<dbReference type="GO" id="GO:0050479">
    <property type="term" value="F:glyceryl-ether monooxygenase activity"/>
    <property type="evidence" value="ECO:0007669"/>
    <property type="project" value="TreeGrafter"/>
</dbReference>
<dbReference type="EMBL" id="QWFX01000016">
    <property type="protein sequence ID" value="RIJ26728.1"/>
    <property type="molecule type" value="Genomic_DNA"/>
</dbReference>
<keyword evidence="10" id="KW-1185">Reference proteome</keyword>
<proteinExistence type="predicted"/>
<dbReference type="OrthoDB" id="9770329at2"/>
<evidence type="ECO:0000259" key="8">
    <source>
        <dbReference type="Pfam" id="PF04116"/>
    </source>
</evidence>
<keyword evidence="2 7" id="KW-0812">Transmembrane</keyword>
<dbReference type="RefSeq" id="WP_119377622.1">
    <property type="nucleotide sequence ID" value="NZ_QWFX01000016.1"/>
</dbReference>